<dbReference type="EMBL" id="BAAALF010000002">
    <property type="protein sequence ID" value="GAA1216013.1"/>
    <property type="molecule type" value="Genomic_DNA"/>
</dbReference>
<evidence type="ECO:0000313" key="1">
    <source>
        <dbReference type="EMBL" id="GAA1216013.1"/>
    </source>
</evidence>
<protein>
    <submittedName>
        <fullName evidence="1">Uncharacterized protein</fullName>
    </submittedName>
</protein>
<gene>
    <name evidence="1" type="ORF">GCM10009665_02270</name>
</gene>
<accession>A0ABN1VLV3</accession>
<reference evidence="1 2" key="1">
    <citation type="journal article" date="2019" name="Int. J. Syst. Evol. Microbiol.">
        <title>The Global Catalogue of Microorganisms (GCM) 10K type strain sequencing project: providing services to taxonomists for standard genome sequencing and annotation.</title>
        <authorList>
            <consortium name="The Broad Institute Genomics Platform"/>
            <consortium name="The Broad Institute Genome Sequencing Center for Infectious Disease"/>
            <person name="Wu L."/>
            <person name="Ma J."/>
        </authorList>
    </citation>
    <scope>NUCLEOTIDE SEQUENCE [LARGE SCALE GENOMIC DNA]</scope>
    <source>
        <strain evidence="1 2">JCM 13004</strain>
    </source>
</reference>
<dbReference type="Pfam" id="PF05973">
    <property type="entry name" value="Gp49"/>
    <property type="match status" value="1"/>
</dbReference>
<evidence type="ECO:0000313" key="2">
    <source>
        <dbReference type="Proteomes" id="UP001500037"/>
    </source>
</evidence>
<comment type="caution">
    <text evidence="1">The sequence shown here is derived from an EMBL/GenBank/DDBJ whole genome shotgun (WGS) entry which is preliminary data.</text>
</comment>
<sequence length="166" mass="18537">MRLRGRRAEALLSSAWLRRQHVHLFDLDSTTLALYNPCVLQGALKPGAGELGHRVLDEVRDWLHLLRKEDRETLLLVSAAIDLLAERGPGLGRPLVDTLTGSRLPNLKELRPGSGGSSEVRVLFAFDPRRNAVLLVAGDKSSNWKGWYKVAIPLAEERYWSHLGNS</sequence>
<proteinExistence type="predicted"/>
<keyword evidence="2" id="KW-1185">Reference proteome</keyword>
<name>A0ABN1VLV3_9ACTN</name>
<dbReference type="Proteomes" id="UP001500037">
    <property type="component" value="Unassembled WGS sequence"/>
</dbReference>
<dbReference type="InterPro" id="IPR009241">
    <property type="entry name" value="HigB-like"/>
</dbReference>
<organism evidence="1 2">
    <name type="scientific">Kitasatospora nipponensis</name>
    <dbReference type="NCBI Taxonomy" id="258049"/>
    <lineage>
        <taxon>Bacteria</taxon>
        <taxon>Bacillati</taxon>
        <taxon>Actinomycetota</taxon>
        <taxon>Actinomycetes</taxon>
        <taxon>Kitasatosporales</taxon>
        <taxon>Streptomycetaceae</taxon>
        <taxon>Kitasatospora</taxon>
    </lineage>
</organism>